<proteinExistence type="inferred from homology"/>
<protein>
    <recommendedName>
        <fullName evidence="4">Large ribosomal subunit protein bL28c</fullName>
    </recommendedName>
    <alternativeName>
        <fullName evidence="5">50S ribosomal protein L28, chloroplastic</fullName>
    </alternativeName>
</protein>
<dbReference type="GO" id="GO:0003735">
    <property type="term" value="F:structural constituent of ribosome"/>
    <property type="evidence" value="ECO:0007669"/>
    <property type="project" value="InterPro"/>
</dbReference>
<dbReference type="InterPro" id="IPR001383">
    <property type="entry name" value="Ribosomal_bL28_bact-type"/>
</dbReference>
<dbReference type="NCBIfam" id="TIGR00009">
    <property type="entry name" value="L28"/>
    <property type="match status" value="1"/>
</dbReference>
<evidence type="ECO:0000256" key="4">
    <source>
        <dbReference type="ARBA" id="ARBA00035265"/>
    </source>
</evidence>
<dbReference type="InterPro" id="IPR037147">
    <property type="entry name" value="Ribosomal_bL28_sf"/>
</dbReference>
<keyword evidence="3" id="KW-0687">Ribonucleoprotein</keyword>
<name>A0A4D6WQR6_9FLOR</name>
<reference evidence="6" key="1">
    <citation type="journal article" date="2019" name="Mol. Phylogenet. Evol.">
        <title>Morphological evolution and classification of the red algal order Ceramiales inferred using plastid phylogenomics.</title>
        <authorList>
            <person name="Diaz-Tapia P."/>
            <person name="Pasella M.M."/>
            <person name="Verbruggen H."/>
            <person name="Maggs C.A."/>
        </authorList>
    </citation>
    <scope>NUCLEOTIDE SEQUENCE</scope>
    <source>
        <strain evidence="6">PD2929_3</strain>
    </source>
</reference>
<dbReference type="Pfam" id="PF00830">
    <property type="entry name" value="Ribosomal_L28"/>
    <property type="match status" value="1"/>
</dbReference>
<dbReference type="InterPro" id="IPR034704">
    <property type="entry name" value="Ribosomal_bL28/bL31-like_sf"/>
</dbReference>
<evidence type="ECO:0000256" key="1">
    <source>
        <dbReference type="ARBA" id="ARBA00008760"/>
    </source>
</evidence>
<dbReference type="Gene3D" id="2.30.170.40">
    <property type="entry name" value="Ribosomal protein L28/L24"/>
    <property type="match status" value="1"/>
</dbReference>
<keyword evidence="6" id="KW-0934">Plastid</keyword>
<evidence type="ECO:0000256" key="2">
    <source>
        <dbReference type="ARBA" id="ARBA00022980"/>
    </source>
</evidence>
<dbReference type="HAMAP" id="MF_00373">
    <property type="entry name" value="Ribosomal_bL28"/>
    <property type="match status" value="1"/>
</dbReference>
<dbReference type="GO" id="GO:1990904">
    <property type="term" value="C:ribonucleoprotein complex"/>
    <property type="evidence" value="ECO:0007669"/>
    <property type="project" value="UniProtKB-KW"/>
</dbReference>
<accession>A0A4D6WQR6</accession>
<sequence length="65" mass="7685">MSRICKISNKKANNSYSISHSHVRTKRKQNVNLQNKKIWSTTKKQWLKIKISTKVIKSLYKLNIV</sequence>
<dbReference type="InterPro" id="IPR026569">
    <property type="entry name" value="Ribosomal_bL28"/>
</dbReference>
<evidence type="ECO:0000256" key="5">
    <source>
        <dbReference type="ARBA" id="ARBA00035447"/>
    </source>
</evidence>
<dbReference type="EMBL" id="MK814613">
    <property type="protein sequence ID" value="QCI04610.1"/>
    <property type="molecule type" value="Genomic_DNA"/>
</dbReference>
<dbReference type="SUPFAM" id="SSF143800">
    <property type="entry name" value="L28p-like"/>
    <property type="match status" value="1"/>
</dbReference>
<evidence type="ECO:0000256" key="3">
    <source>
        <dbReference type="ARBA" id="ARBA00023274"/>
    </source>
</evidence>
<dbReference type="AlphaFoldDB" id="A0A4D6WQR6"/>
<geneLocation type="plastid" evidence="6"/>
<organism evidence="6">
    <name type="scientific">Apoglossum ruscifolium</name>
    <dbReference type="NCBI Taxonomy" id="167976"/>
    <lineage>
        <taxon>Eukaryota</taxon>
        <taxon>Rhodophyta</taxon>
        <taxon>Florideophyceae</taxon>
        <taxon>Rhodymeniophycidae</taxon>
        <taxon>Ceramiales</taxon>
        <taxon>Delesseriaceae</taxon>
        <taxon>Apoglossum</taxon>
    </lineage>
</organism>
<reference evidence="6" key="2">
    <citation type="submission" date="2019-04" db="EMBL/GenBank/DDBJ databases">
        <authorList>
            <person name="Pasella M."/>
        </authorList>
    </citation>
    <scope>NUCLEOTIDE SEQUENCE</scope>
    <source>
        <strain evidence="6">PD2929_3</strain>
    </source>
</reference>
<dbReference type="GO" id="GO:0006412">
    <property type="term" value="P:translation"/>
    <property type="evidence" value="ECO:0007669"/>
    <property type="project" value="InterPro"/>
</dbReference>
<dbReference type="GO" id="GO:0005840">
    <property type="term" value="C:ribosome"/>
    <property type="evidence" value="ECO:0007669"/>
    <property type="project" value="UniProtKB-KW"/>
</dbReference>
<gene>
    <name evidence="6" type="primary">rpl28</name>
</gene>
<evidence type="ECO:0000313" key="6">
    <source>
        <dbReference type="EMBL" id="QCI04610.1"/>
    </source>
</evidence>
<comment type="similarity">
    <text evidence="1">Belongs to the bacterial ribosomal protein bL28 family.</text>
</comment>
<keyword evidence="2 6" id="KW-0689">Ribosomal protein</keyword>